<organism evidence="2 3">
    <name type="scientific">Ilyomonas limi</name>
    <dbReference type="NCBI Taxonomy" id="2575867"/>
    <lineage>
        <taxon>Bacteria</taxon>
        <taxon>Pseudomonadati</taxon>
        <taxon>Bacteroidota</taxon>
        <taxon>Chitinophagia</taxon>
        <taxon>Chitinophagales</taxon>
        <taxon>Chitinophagaceae</taxon>
        <taxon>Ilyomonas</taxon>
    </lineage>
</organism>
<name>A0A4U3KUF9_9BACT</name>
<accession>A0A4U3KUF9</accession>
<comment type="caution">
    <text evidence="2">The sequence shown here is derived from an EMBL/GenBank/DDBJ whole genome shotgun (WGS) entry which is preliminary data.</text>
</comment>
<dbReference type="Proteomes" id="UP000305848">
    <property type="component" value="Unassembled WGS sequence"/>
</dbReference>
<keyword evidence="3" id="KW-1185">Reference proteome</keyword>
<reference evidence="2 3" key="1">
    <citation type="submission" date="2019-05" db="EMBL/GenBank/DDBJ databases">
        <title>Panacibacter sp. strain 17mud1-8 Genome sequencing and assembly.</title>
        <authorList>
            <person name="Chhetri G."/>
        </authorList>
    </citation>
    <scope>NUCLEOTIDE SEQUENCE [LARGE SCALE GENOMIC DNA]</scope>
    <source>
        <strain evidence="2 3">17mud1-8</strain>
    </source>
</reference>
<protein>
    <submittedName>
        <fullName evidence="2">Uncharacterized protein</fullName>
    </submittedName>
</protein>
<dbReference type="InterPro" id="IPR040807">
    <property type="entry name" value="DUF5522"/>
</dbReference>
<dbReference type="EMBL" id="SZQL01000016">
    <property type="protein sequence ID" value="TKK66175.1"/>
    <property type="molecule type" value="Genomic_DNA"/>
</dbReference>
<evidence type="ECO:0000313" key="2">
    <source>
        <dbReference type="EMBL" id="TKK66175.1"/>
    </source>
</evidence>
<evidence type="ECO:0000256" key="1">
    <source>
        <dbReference type="SAM" id="MobiDB-lite"/>
    </source>
</evidence>
<feature type="region of interest" description="Disordered" evidence="1">
    <location>
        <begin position="50"/>
        <end position="70"/>
    </location>
</feature>
<dbReference type="RefSeq" id="WP_137263231.1">
    <property type="nucleotide sequence ID" value="NZ_SZQL01000016.1"/>
</dbReference>
<dbReference type="AlphaFoldDB" id="A0A4U3KUF9"/>
<gene>
    <name evidence="2" type="ORF">FC093_18160</name>
</gene>
<evidence type="ECO:0000313" key="3">
    <source>
        <dbReference type="Proteomes" id="UP000305848"/>
    </source>
</evidence>
<sequence>MKQLPDDDEYYSDNSGLVIFTEEYLLQRGYCCGNGCRNCPYDYKMVPEPRRSRLLEERKNREAPPRGKEE</sequence>
<dbReference type="Pfam" id="PF17653">
    <property type="entry name" value="DUF5522"/>
    <property type="match status" value="1"/>
</dbReference>
<proteinExistence type="predicted"/>